<keyword evidence="1 8" id="KW-0132">Cell division</keyword>
<evidence type="ECO:0000313" key="11">
    <source>
        <dbReference type="EMBL" id="GLQ23066.1"/>
    </source>
</evidence>
<evidence type="ECO:0000313" key="12">
    <source>
        <dbReference type="Proteomes" id="UP001161391"/>
    </source>
</evidence>
<comment type="subunit">
    <text evidence="8">The Tol-Pal system is composed of five core proteins: the inner membrane proteins TolA, TolQ and TolR, the periplasmic protein TolB and the outer membrane protein Pal. They form a network linking the inner and outer membranes and the peptidoglycan layer.</text>
</comment>
<dbReference type="EMBL" id="BSNK01000001">
    <property type="protein sequence ID" value="GLQ23066.1"/>
    <property type="molecule type" value="Genomic_DNA"/>
</dbReference>
<accession>A0ABQ5V6B6</accession>
<dbReference type="RefSeq" id="WP_284388104.1">
    <property type="nucleotide sequence ID" value="NZ_BSNK01000001.1"/>
</dbReference>
<evidence type="ECO:0000259" key="10">
    <source>
        <dbReference type="PROSITE" id="PS51123"/>
    </source>
</evidence>
<evidence type="ECO:0000256" key="6">
    <source>
        <dbReference type="ARBA" id="ARBA00023288"/>
    </source>
</evidence>
<dbReference type="Proteomes" id="UP001161391">
    <property type="component" value="Unassembled WGS sequence"/>
</dbReference>
<feature type="domain" description="OmpA-like" evidence="10">
    <location>
        <begin position="72"/>
        <end position="189"/>
    </location>
</feature>
<comment type="caution">
    <text evidence="11">The sequence shown here is derived from an EMBL/GenBank/DDBJ whole genome shotgun (WGS) entry which is preliminary data.</text>
</comment>
<organism evidence="11 12">
    <name type="scientific">Algimonas ampicilliniresistens</name>
    <dbReference type="NCBI Taxonomy" id="1298735"/>
    <lineage>
        <taxon>Bacteria</taxon>
        <taxon>Pseudomonadati</taxon>
        <taxon>Pseudomonadota</taxon>
        <taxon>Alphaproteobacteria</taxon>
        <taxon>Maricaulales</taxon>
        <taxon>Robiginitomaculaceae</taxon>
        <taxon>Algimonas</taxon>
    </lineage>
</organism>
<gene>
    <name evidence="8 11" type="primary">pal</name>
    <name evidence="11" type="ORF">GCM10007853_09400</name>
</gene>
<evidence type="ECO:0000256" key="5">
    <source>
        <dbReference type="ARBA" id="ARBA00023237"/>
    </source>
</evidence>
<dbReference type="PROSITE" id="PS01068">
    <property type="entry name" value="OMPA_1"/>
    <property type="match status" value="1"/>
</dbReference>
<evidence type="ECO:0000256" key="4">
    <source>
        <dbReference type="ARBA" id="ARBA00023139"/>
    </source>
</evidence>
<reference evidence="11" key="1">
    <citation type="journal article" date="2014" name="Int. J. Syst. Evol. Microbiol.">
        <title>Complete genome of a new Firmicutes species belonging to the dominant human colonic microbiota ('Ruminococcus bicirculans') reveals two chromosomes and a selective capacity to utilize plant glucans.</title>
        <authorList>
            <consortium name="NISC Comparative Sequencing Program"/>
            <person name="Wegmann U."/>
            <person name="Louis P."/>
            <person name="Goesmann A."/>
            <person name="Henrissat B."/>
            <person name="Duncan S.H."/>
            <person name="Flint H.J."/>
        </authorList>
    </citation>
    <scope>NUCLEOTIDE SEQUENCE</scope>
    <source>
        <strain evidence="11">NBRC 108219</strain>
    </source>
</reference>
<evidence type="ECO:0000256" key="9">
    <source>
        <dbReference type="SAM" id="SignalP"/>
    </source>
</evidence>
<dbReference type="PROSITE" id="PS51123">
    <property type="entry name" value="OMPA_2"/>
    <property type="match status" value="1"/>
</dbReference>
<comment type="subcellular location">
    <subcellularLocation>
        <location evidence="8">Cell outer membrane</location>
        <topology evidence="8">Lipid-anchor</topology>
    </subcellularLocation>
</comment>
<evidence type="ECO:0000256" key="3">
    <source>
        <dbReference type="ARBA" id="ARBA00023136"/>
    </source>
</evidence>
<dbReference type="InterPro" id="IPR050330">
    <property type="entry name" value="Bact_OuterMem_StrucFunc"/>
</dbReference>
<dbReference type="InterPro" id="IPR036737">
    <property type="entry name" value="OmpA-like_sf"/>
</dbReference>
<protein>
    <recommendedName>
        <fullName evidence="8">Peptidoglycan-associated lipoprotein</fullName>
        <shortName evidence="8">PAL</shortName>
    </recommendedName>
</protein>
<dbReference type="PROSITE" id="PS51257">
    <property type="entry name" value="PROKAR_LIPOPROTEIN"/>
    <property type="match status" value="1"/>
</dbReference>
<dbReference type="InterPro" id="IPR014169">
    <property type="entry name" value="Pal_lipo_C"/>
</dbReference>
<sequence length="191" mass="20899">MTLKPRSLAVIAMTALLVSGCATKPDPVPEPVADPTPAPIVETQPQQPEVLRPIPQTPMVDPNQPAPGSIADFAYSTGGDARVYFAYNQYTLSPQARDTLRQQADWLKTYRDYTAVVEGHADERGTRQYNIALGARRANSVKSFLVGQGIAPSRLTTVSYGKERPIDGRSNEEGWARNRNGYTNLRAIGRS</sequence>
<keyword evidence="5 8" id="KW-0998">Cell outer membrane</keyword>
<evidence type="ECO:0000256" key="1">
    <source>
        <dbReference type="ARBA" id="ARBA00022618"/>
    </source>
</evidence>
<keyword evidence="7 8" id="KW-0131">Cell cycle</keyword>
<dbReference type="InterPro" id="IPR006665">
    <property type="entry name" value="OmpA-like"/>
</dbReference>
<dbReference type="NCBIfam" id="TIGR02802">
    <property type="entry name" value="Pal_lipo"/>
    <property type="match status" value="1"/>
</dbReference>
<dbReference type="PRINTS" id="PR01021">
    <property type="entry name" value="OMPADOMAIN"/>
</dbReference>
<dbReference type="InterPro" id="IPR006664">
    <property type="entry name" value="OMP_bac"/>
</dbReference>
<keyword evidence="3 8" id="KW-0472">Membrane</keyword>
<feature type="chain" id="PRO_5047283209" description="Peptidoglycan-associated lipoprotein" evidence="9">
    <location>
        <begin position="25"/>
        <end position="191"/>
    </location>
</feature>
<keyword evidence="2 8" id="KW-0732">Signal</keyword>
<dbReference type="SUPFAM" id="SSF103088">
    <property type="entry name" value="OmpA-like"/>
    <property type="match status" value="1"/>
</dbReference>
<dbReference type="Gene3D" id="3.30.1330.60">
    <property type="entry name" value="OmpA-like domain"/>
    <property type="match status" value="1"/>
</dbReference>
<comment type="function">
    <text evidence="8">Part of the Tol-Pal system, which plays a role in outer membrane invagination during cell division and is important for maintaining outer membrane integrity.</text>
</comment>
<proteinExistence type="inferred from homology"/>
<reference evidence="11" key="2">
    <citation type="submission" date="2023-01" db="EMBL/GenBank/DDBJ databases">
        <title>Draft genome sequence of Algimonas ampicilliniresistens strain NBRC 108219.</title>
        <authorList>
            <person name="Sun Q."/>
            <person name="Mori K."/>
        </authorList>
    </citation>
    <scope>NUCLEOTIDE SEQUENCE</scope>
    <source>
        <strain evidence="11">NBRC 108219</strain>
    </source>
</reference>
<dbReference type="InterPro" id="IPR006690">
    <property type="entry name" value="OMPA-like_CS"/>
</dbReference>
<keyword evidence="12" id="KW-1185">Reference proteome</keyword>
<dbReference type="PANTHER" id="PTHR30329:SF21">
    <property type="entry name" value="LIPOPROTEIN YIAD-RELATED"/>
    <property type="match status" value="1"/>
</dbReference>
<dbReference type="Pfam" id="PF00691">
    <property type="entry name" value="OmpA"/>
    <property type="match status" value="1"/>
</dbReference>
<feature type="signal peptide" evidence="9">
    <location>
        <begin position="1"/>
        <end position="24"/>
    </location>
</feature>
<name>A0ABQ5V6B6_9PROT</name>
<comment type="similarity">
    <text evidence="8">Belongs to the Pal lipoprotein family.</text>
</comment>
<dbReference type="InterPro" id="IPR039001">
    <property type="entry name" value="Pal"/>
</dbReference>
<keyword evidence="4 8" id="KW-0564">Palmitate</keyword>
<evidence type="ECO:0000256" key="8">
    <source>
        <dbReference type="HAMAP-Rule" id="MF_02204"/>
    </source>
</evidence>
<evidence type="ECO:0000256" key="2">
    <source>
        <dbReference type="ARBA" id="ARBA00022729"/>
    </source>
</evidence>
<dbReference type="PANTHER" id="PTHR30329">
    <property type="entry name" value="STATOR ELEMENT OF FLAGELLAR MOTOR COMPLEX"/>
    <property type="match status" value="1"/>
</dbReference>
<dbReference type="CDD" id="cd07185">
    <property type="entry name" value="OmpA_C-like"/>
    <property type="match status" value="1"/>
</dbReference>
<evidence type="ECO:0000256" key="7">
    <source>
        <dbReference type="ARBA" id="ARBA00023306"/>
    </source>
</evidence>
<keyword evidence="6 8" id="KW-0449">Lipoprotein</keyword>
<dbReference type="HAMAP" id="MF_02204">
    <property type="entry name" value="Pal"/>
    <property type="match status" value="1"/>
</dbReference>